<dbReference type="Proteomes" id="UP000797356">
    <property type="component" value="Chromosome 11"/>
</dbReference>
<sequence length="80" mass="9654">MAHVWNHQHQVVVQYDAEGTSVGEIAQEIHSIFGVLVRRSDIILVEPRDWHSMDAAIRDWVWKKIWRRYDFFNHERARDV</sequence>
<organism evidence="1 2">
    <name type="scientific">Cocos nucifera</name>
    <name type="common">Coconut palm</name>
    <dbReference type="NCBI Taxonomy" id="13894"/>
    <lineage>
        <taxon>Eukaryota</taxon>
        <taxon>Viridiplantae</taxon>
        <taxon>Streptophyta</taxon>
        <taxon>Embryophyta</taxon>
        <taxon>Tracheophyta</taxon>
        <taxon>Spermatophyta</taxon>
        <taxon>Magnoliopsida</taxon>
        <taxon>Liliopsida</taxon>
        <taxon>Arecaceae</taxon>
        <taxon>Arecoideae</taxon>
        <taxon>Cocoseae</taxon>
        <taxon>Attaleinae</taxon>
        <taxon>Cocos</taxon>
    </lineage>
</organism>
<dbReference type="OrthoDB" id="1270396at2759"/>
<comment type="caution">
    <text evidence="1">The sequence shown here is derived from an EMBL/GenBank/DDBJ whole genome shotgun (WGS) entry which is preliminary data.</text>
</comment>
<reference evidence="1" key="2">
    <citation type="submission" date="2019-07" db="EMBL/GenBank/DDBJ databases">
        <authorList>
            <person name="Yang Y."/>
            <person name="Bocs S."/>
            <person name="Baudouin L."/>
        </authorList>
    </citation>
    <scope>NUCLEOTIDE SEQUENCE</scope>
    <source>
        <tissue evidence="1">Spear leaf of Hainan Tall coconut</tissue>
    </source>
</reference>
<reference evidence="1" key="1">
    <citation type="journal article" date="2017" name="Gigascience">
        <title>The genome draft of coconut (Cocos nucifera).</title>
        <authorList>
            <person name="Xiao Y."/>
            <person name="Xu P."/>
            <person name="Fan H."/>
            <person name="Baudouin L."/>
            <person name="Xia W."/>
            <person name="Bocs S."/>
            <person name="Xu J."/>
            <person name="Li Q."/>
            <person name="Guo A."/>
            <person name="Zhou L."/>
            <person name="Li J."/>
            <person name="Wu Y."/>
            <person name="Ma Z."/>
            <person name="Armero A."/>
            <person name="Issali A.E."/>
            <person name="Liu N."/>
            <person name="Peng M."/>
            <person name="Yang Y."/>
        </authorList>
    </citation>
    <scope>NUCLEOTIDE SEQUENCE</scope>
    <source>
        <tissue evidence="1">Spear leaf of Hainan Tall coconut</tissue>
    </source>
</reference>
<keyword evidence="2" id="KW-1185">Reference proteome</keyword>
<name>A0A8K0INQ6_COCNU</name>
<gene>
    <name evidence="1" type="ORF">COCNU_11G004240</name>
</gene>
<dbReference type="EMBL" id="CM017882">
    <property type="protein sequence ID" value="KAG1363597.1"/>
    <property type="molecule type" value="Genomic_DNA"/>
</dbReference>
<evidence type="ECO:0000313" key="1">
    <source>
        <dbReference type="EMBL" id="KAG1363597.1"/>
    </source>
</evidence>
<evidence type="ECO:0000313" key="2">
    <source>
        <dbReference type="Proteomes" id="UP000797356"/>
    </source>
</evidence>
<dbReference type="AlphaFoldDB" id="A0A8K0INQ6"/>
<accession>A0A8K0INQ6</accession>
<proteinExistence type="predicted"/>
<protein>
    <submittedName>
        <fullName evidence="1">Uncharacterized protein</fullName>
    </submittedName>
</protein>